<dbReference type="EMBL" id="ASPP01049009">
    <property type="protein sequence ID" value="ETN97670.1"/>
    <property type="molecule type" value="Genomic_DNA"/>
</dbReference>
<dbReference type="SUPFAM" id="SSF74924">
    <property type="entry name" value="Cap-Gly domain"/>
    <property type="match status" value="1"/>
</dbReference>
<dbReference type="AlphaFoldDB" id="X6L869"/>
<keyword evidence="2" id="KW-1185">Reference proteome</keyword>
<dbReference type="InterPro" id="IPR036859">
    <property type="entry name" value="CAP-Gly_dom_sf"/>
</dbReference>
<evidence type="ECO:0000313" key="2">
    <source>
        <dbReference type="Proteomes" id="UP000023152"/>
    </source>
</evidence>
<accession>X6L869</accession>
<reference evidence="1 2" key="1">
    <citation type="journal article" date="2013" name="Curr. Biol.">
        <title>The Genome of the Foraminiferan Reticulomyxa filosa.</title>
        <authorList>
            <person name="Glockner G."/>
            <person name="Hulsmann N."/>
            <person name="Schleicher M."/>
            <person name="Noegel A.A."/>
            <person name="Eichinger L."/>
            <person name="Gallinger C."/>
            <person name="Pawlowski J."/>
            <person name="Sierra R."/>
            <person name="Euteneuer U."/>
            <person name="Pillet L."/>
            <person name="Moustafa A."/>
            <person name="Platzer M."/>
            <person name="Groth M."/>
            <person name="Szafranski K."/>
            <person name="Schliwa M."/>
        </authorList>
    </citation>
    <scope>NUCLEOTIDE SEQUENCE [LARGE SCALE GENOMIC DNA]</scope>
</reference>
<gene>
    <name evidence="1" type="ORF">RFI_39859</name>
</gene>
<comment type="caution">
    <text evidence="1">The sequence shown here is derived from an EMBL/GenBank/DDBJ whole genome shotgun (WGS) entry which is preliminary data.</text>
</comment>
<dbReference type="Gene3D" id="2.30.30.190">
    <property type="entry name" value="CAP Gly-rich-like domain"/>
    <property type="match status" value="1"/>
</dbReference>
<proteinExistence type="predicted"/>
<sequence>MKTIDEDEEVDDKAIKNELLKRIIARLRINDRVKLFGGQMGTWYAETDGNETLESSWMISRSEATMTDANSPRRKDTAIFKVCPYTLISVHVNNPNGSNEELVTVNYLDRVRLQGGRTGVVRYVGPLDGMRGCNQGVHRFGTGPIQPPGKEYFTVHSNKSAFIDKSQIVANLGNSIAMGKDLTPPNPYNGELAQGKIVKTKYYEKVMSCCYQVWFYSLFFFVIVYKKKSVEEIGRKQDLVDELLLRDKAELTPFFV</sequence>
<protein>
    <submittedName>
        <fullName evidence="1">Uncharacterized protein</fullName>
    </submittedName>
</protein>
<dbReference type="Proteomes" id="UP000023152">
    <property type="component" value="Unassembled WGS sequence"/>
</dbReference>
<organism evidence="1 2">
    <name type="scientific">Reticulomyxa filosa</name>
    <dbReference type="NCBI Taxonomy" id="46433"/>
    <lineage>
        <taxon>Eukaryota</taxon>
        <taxon>Sar</taxon>
        <taxon>Rhizaria</taxon>
        <taxon>Retaria</taxon>
        <taxon>Foraminifera</taxon>
        <taxon>Monothalamids</taxon>
        <taxon>Reticulomyxidae</taxon>
        <taxon>Reticulomyxa</taxon>
    </lineage>
</organism>
<name>X6L869_RETFI</name>
<evidence type="ECO:0000313" key="1">
    <source>
        <dbReference type="EMBL" id="ETN97670.1"/>
    </source>
</evidence>